<evidence type="ECO:0000259" key="2">
    <source>
        <dbReference type="PROSITE" id="PS50033"/>
    </source>
</evidence>
<dbReference type="Pfam" id="PF14555">
    <property type="entry name" value="UBA_4"/>
    <property type="match status" value="1"/>
</dbReference>
<name>A0A1E4SEX0_9ASCO</name>
<dbReference type="PANTHER" id="PTHR23322:SF1">
    <property type="entry name" value="FAS-ASSOCIATED FACTOR 2"/>
    <property type="match status" value="1"/>
</dbReference>
<dbReference type="CDD" id="cd01767">
    <property type="entry name" value="UBX"/>
    <property type="match status" value="1"/>
</dbReference>
<keyword evidence="4" id="KW-1185">Reference proteome</keyword>
<dbReference type="Pfam" id="PF00789">
    <property type="entry name" value="UBX"/>
    <property type="match status" value="1"/>
</dbReference>
<dbReference type="Proteomes" id="UP000094285">
    <property type="component" value="Unassembled WGS sequence"/>
</dbReference>
<organism evidence="3 4">
    <name type="scientific">Suhomyces tanzawaensis NRRL Y-17324</name>
    <dbReference type="NCBI Taxonomy" id="984487"/>
    <lineage>
        <taxon>Eukaryota</taxon>
        <taxon>Fungi</taxon>
        <taxon>Dikarya</taxon>
        <taxon>Ascomycota</taxon>
        <taxon>Saccharomycotina</taxon>
        <taxon>Pichiomycetes</taxon>
        <taxon>Debaryomycetaceae</taxon>
        <taxon>Suhomyces</taxon>
    </lineage>
</organism>
<accession>A0A1E4SEX0</accession>
<dbReference type="InterPro" id="IPR050730">
    <property type="entry name" value="UBX_domain-protein"/>
</dbReference>
<feature type="compositionally biased region" description="Acidic residues" evidence="1">
    <location>
        <begin position="527"/>
        <end position="537"/>
    </location>
</feature>
<reference evidence="4" key="1">
    <citation type="submission" date="2016-05" db="EMBL/GenBank/DDBJ databases">
        <title>Comparative genomics of biotechnologically important yeasts.</title>
        <authorList>
            <consortium name="DOE Joint Genome Institute"/>
            <person name="Riley R."/>
            <person name="Haridas S."/>
            <person name="Wolfe K.H."/>
            <person name="Lopes M.R."/>
            <person name="Hittinger C.T."/>
            <person name="Goker M."/>
            <person name="Salamov A."/>
            <person name="Wisecaver J."/>
            <person name="Long T.M."/>
            <person name="Aerts A.L."/>
            <person name="Barry K."/>
            <person name="Choi C."/>
            <person name="Clum A."/>
            <person name="Coughlan A.Y."/>
            <person name="Deshpande S."/>
            <person name="Douglass A.P."/>
            <person name="Hanson S.J."/>
            <person name="Klenk H.-P."/>
            <person name="Labutti K."/>
            <person name="Lapidus A."/>
            <person name="Lindquist E."/>
            <person name="Lipzen A."/>
            <person name="Meier-Kolthoff J.P."/>
            <person name="Ohm R.A."/>
            <person name="Otillar R.P."/>
            <person name="Pangilinan J."/>
            <person name="Peng Y."/>
            <person name="Rokas A."/>
            <person name="Rosa C.A."/>
            <person name="Scheuner C."/>
            <person name="Sibirny A.A."/>
            <person name="Slot J.C."/>
            <person name="Stielow J.B."/>
            <person name="Sun H."/>
            <person name="Kurtzman C.P."/>
            <person name="Blackwell M."/>
            <person name="Grigoriev I.V."/>
            <person name="Jeffries T.W."/>
        </authorList>
    </citation>
    <scope>NUCLEOTIDE SEQUENCE [LARGE SCALE GENOMIC DNA]</scope>
    <source>
        <strain evidence="4">NRRL Y-17324</strain>
    </source>
</reference>
<dbReference type="GO" id="GO:0005783">
    <property type="term" value="C:endoplasmic reticulum"/>
    <property type="evidence" value="ECO:0007669"/>
    <property type="project" value="TreeGrafter"/>
</dbReference>
<feature type="region of interest" description="Disordered" evidence="1">
    <location>
        <begin position="508"/>
        <end position="537"/>
    </location>
</feature>
<dbReference type="PANTHER" id="PTHR23322">
    <property type="entry name" value="FAS-ASSOCIATED PROTEIN"/>
    <property type="match status" value="1"/>
</dbReference>
<dbReference type="InterPro" id="IPR029071">
    <property type="entry name" value="Ubiquitin-like_domsf"/>
</dbReference>
<dbReference type="GO" id="GO:0043130">
    <property type="term" value="F:ubiquitin binding"/>
    <property type="evidence" value="ECO:0007669"/>
    <property type="project" value="TreeGrafter"/>
</dbReference>
<evidence type="ECO:0000256" key="1">
    <source>
        <dbReference type="SAM" id="MobiDB-lite"/>
    </source>
</evidence>
<feature type="domain" description="UBX" evidence="2">
    <location>
        <begin position="420"/>
        <end position="502"/>
    </location>
</feature>
<evidence type="ECO:0000313" key="3">
    <source>
        <dbReference type="EMBL" id="ODV78030.1"/>
    </source>
</evidence>
<sequence>MSVIEQFKAITGLEGDEHDELASRLLSIHNNDLNNALSQYFDSGFDAIDLQSPPDNSGVNEAPTAFTSGVEAHETEDIHRRHSEVVNLQSQMFMDALMPRLPKAPRISSSWHLEVGIHASLNDREKLVELALVDDDKGAQRPVWRLLWFLLIVPKALLQILYSAVKQLLGFNGLPRITDPNRFPRTFDYAKYDPVSPPPVALDSYNVLSNFNDSYDQAQKTYVWLLVVLCNDSDESQQFVANLVENPQFHSLFNKTDGTYKETLIHVANASYSREAHEIGLTYKAKKLPYIMLVGNVSSNPQTVLSSMSILYKSNLPGHFITPENSTSTGNKILRSISGLLESYNPQLVSSRFDQQEMEFARLIKQQQDDAYVQSLERDRLKKIQKQQEADQTLAAENAVNIRRAYLDKLRGHNLTNPENATVTSRIAIKLPNGKRLVEIVDKSLTVNQLYLHVELQLFLLDEDPVDDVSEELVVIAEELTREEYYKAYPFKFELVQPFPKKVIPSGNSTVGESKELSSGGNLLVEFLDEDDEDDEE</sequence>
<dbReference type="Gene3D" id="1.10.8.10">
    <property type="entry name" value="DNA helicase RuvA subunit, C-terminal domain"/>
    <property type="match status" value="1"/>
</dbReference>
<dbReference type="RefSeq" id="XP_020063152.1">
    <property type="nucleotide sequence ID" value="XM_020211127.1"/>
</dbReference>
<dbReference type="InterPro" id="IPR001012">
    <property type="entry name" value="UBX_dom"/>
</dbReference>
<protein>
    <recommendedName>
        <fullName evidence="2">UBX domain-containing protein</fullName>
    </recommendedName>
</protein>
<feature type="compositionally biased region" description="Polar residues" evidence="1">
    <location>
        <begin position="508"/>
        <end position="521"/>
    </location>
</feature>
<dbReference type="Gene3D" id="3.10.20.90">
    <property type="entry name" value="Phosphatidylinositol 3-kinase Catalytic Subunit, Chain A, domain 1"/>
    <property type="match status" value="1"/>
</dbReference>
<evidence type="ECO:0000313" key="4">
    <source>
        <dbReference type="Proteomes" id="UP000094285"/>
    </source>
</evidence>
<dbReference type="OrthoDB" id="1026733at2759"/>
<dbReference type="SUPFAM" id="SSF54236">
    <property type="entry name" value="Ubiquitin-like"/>
    <property type="match status" value="1"/>
</dbReference>
<dbReference type="SMART" id="SM00166">
    <property type="entry name" value="UBX"/>
    <property type="match status" value="1"/>
</dbReference>
<dbReference type="STRING" id="984487.A0A1E4SEX0"/>
<dbReference type="AlphaFoldDB" id="A0A1E4SEX0"/>
<proteinExistence type="predicted"/>
<dbReference type="GeneID" id="30985263"/>
<dbReference type="GO" id="GO:0036503">
    <property type="term" value="P:ERAD pathway"/>
    <property type="evidence" value="ECO:0007669"/>
    <property type="project" value="TreeGrafter"/>
</dbReference>
<gene>
    <name evidence="3" type="ORF">CANTADRAFT_7494</name>
</gene>
<dbReference type="EMBL" id="KV453914">
    <property type="protein sequence ID" value="ODV78030.1"/>
    <property type="molecule type" value="Genomic_DNA"/>
</dbReference>
<dbReference type="PROSITE" id="PS50033">
    <property type="entry name" value="UBX"/>
    <property type="match status" value="1"/>
</dbReference>